<dbReference type="Pfam" id="PF01565">
    <property type="entry name" value="FAD_binding_4"/>
    <property type="match status" value="1"/>
</dbReference>
<evidence type="ECO:0000256" key="2">
    <source>
        <dbReference type="ARBA" id="ARBA00005466"/>
    </source>
</evidence>
<name>A0A9P3LZT9_9FUNG</name>
<dbReference type="InterPro" id="IPR016169">
    <property type="entry name" value="FAD-bd_PCMH_sub2"/>
</dbReference>
<keyword evidence="5" id="KW-0274">FAD</keyword>
<dbReference type="InterPro" id="IPR016166">
    <property type="entry name" value="FAD-bd_PCMH"/>
</dbReference>
<dbReference type="EMBL" id="BQFW01000012">
    <property type="protein sequence ID" value="GJJ76599.1"/>
    <property type="molecule type" value="Genomic_DNA"/>
</dbReference>
<dbReference type="GO" id="GO:0071949">
    <property type="term" value="F:FAD binding"/>
    <property type="evidence" value="ECO:0007669"/>
    <property type="project" value="InterPro"/>
</dbReference>
<protein>
    <recommendedName>
        <fullName evidence="3">D-arabinono-1,4-lactone oxidase</fullName>
        <ecNumber evidence="3">1.1.3.37</ecNumber>
    </recommendedName>
    <alternativeName>
        <fullName evidence="7">L-galactono-gamma-lactone oxidase</fullName>
    </alternativeName>
</protein>
<dbReference type="InterPro" id="IPR016167">
    <property type="entry name" value="FAD-bd_PCMH_sub1"/>
</dbReference>
<evidence type="ECO:0000259" key="8">
    <source>
        <dbReference type="PROSITE" id="PS51387"/>
    </source>
</evidence>
<evidence type="ECO:0000256" key="6">
    <source>
        <dbReference type="ARBA" id="ARBA00023002"/>
    </source>
</evidence>
<dbReference type="Gene3D" id="3.30.43.10">
    <property type="entry name" value="Uridine Diphospho-n-acetylenolpyruvylglucosamine Reductase, domain 2"/>
    <property type="match status" value="1"/>
</dbReference>
<comment type="similarity">
    <text evidence="2">Belongs to the oxygen-dependent FAD-linked oxidoreductase family.</text>
</comment>
<keyword evidence="4" id="KW-0285">Flavoprotein</keyword>
<dbReference type="InterPro" id="IPR006094">
    <property type="entry name" value="Oxid_FAD_bind_N"/>
</dbReference>
<dbReference type="SUPFAM" id="SSF55103">
    <property type="entry name" value="FAD-linked oxidases, C-terminal domain"/>
    <property type="match status" value="1"/>
</dbReference>
<dbReference type="Gene3D" id="3.40.462.10">
    <property type="entry name" value="FAD-linked oxidases, C-terminal domain"/>
    <property type="match status" value="1"/>
</dbReference>
<comment type="pathway">
    <text evidence="1">Cofactor biosynthesis; D-erythroascorbate biosynthesis; dehydro-D-arabinono-1,4-lactone from D-arabinose: step 2/2.</text>
</comment>
<comment type="caution">
    <text evidence="9">The sequence shown here is derived from an EMBL/GenBank/DDBJ whole genome shotgun (WGS) entry which is preliminary data.</text>
</comment>
<dbReference type="Gene3D" id="3.30.465.10">
    <property type="match status" value="1"/>
</dbReference>
<dbReference type="SUPFAM" id="SSF56176">
    <property type="entry name" value="FAD-binding/transporter-associated domain-like"/>
    <property type="match status" value="1"/>
</dbReference>
<dbReference type="PROSITE" id="PS00862">
    <property type="entry name" value="OX2_COVAL_FAD"/>
    <property type="match status" value="1"/>
</dbReference>
<evidence type="ECO:0000313" key="9">
    <source>
        <dbReference type="EMBL" id="GJJ76599.1"/>
    </source>
</evidence>
<dbReference type="OrthoDB" id="610608at2759"/>
<dbReference type="InterPro" id="IPR016164">
    <property type="entry name" value="FAD-linked_Oxase-like_C"/>
</dbReference>
<dbReference type="PROSITE" id="PS51387">
    <property type="entry name" value="FAD_PCMH"/>
    <property type="match status" value="1"/>
</dbReference>
<evidence type="ECO:0000256" key="4">
    <source>
        <dbReference type="ARBA" id="ARBA00022630"/>
    </source>
</evidence>
<dbReference type="EC" id="1.1.3.37" evidence="3"/>
<evidence type="ECO:0000313" key="10">
    <source>
        <dbReference type="Proteomes" id="UP000827284"/>
    </source>
</evidence>
<accession>A0A9P3LZT9</accession>
<dbReference type="InterPro" id="IPR036318">
    <property type="entry name" value="FAD-bd_PCMH-like_sf"/>
</dbReference>
<evidence type="ECO:0000256" key="1">
    <source>
        <dbReference type="ARBA" id="ARBA00005083"/>
    </source>
</evidence>
<dbReference type="InterPro" id="IPR016170">
    <property type="entry name" value="Cytok_DH_C_sf"/>
</dbReference>
<keyword evidence="10" id="KW-1185">Reference proteome</keyword>
<dbReference type="InterPro" id="IPR006093">
    <property type="entry name" value="Oxy_OxRdtase_FAD_BS"/>
</dbReference>
<dbReference type="PANTHER" id="PTHR43762:SF1">
    <property type="entry name" value="D-ARABINONO-1,4-LACTONE OXIDASE"/>
    <property type="match status" value="1"/>
</dbReference>
<dbReference type="InterPro" id="IPR007173">
    <property type="entry name" value="ALO_C"/>
</dbReference>
<dbReference type="PIRSF" id="PIRSF000136">
    <property type="entry name" value="LGO_GLO"/>
    <property type="match status" value="1"/>
</dbReference>
<evidence type="ECO:0000256" key="7">
    <source>
        <dbReference type="ARBA" id="ARBA00033418"/>
    </source>
</evidence>
<sequence>MTLESLKDKTLRGIHDLKKDIAETCAAQEAKVHQLKVVAQTGGLGGLLNTILHPSPAPEGKIKNGTFTNWGGNQSFKPTEILNPETLEDLVDIVHKAQKTGKKIRCAGSGHTWSSSSVTDGYLVVMNKMQKVFEPVFDSEKGWTVELETGVLVSDLDNALRRHNPPLALPSNVVLDSVRYGGILSLGCHGAGTYTRTLPDLVSEVKIVDATGTLNTFTPEKNPEEFSAACVNLGLLGLIYTYTMRVEPMFKMHMTDTYPPLSDYFASSELSGPKLKAMVLANDSTEIFYWPFNTAGLGRANDHLWIKQWQRTKDLPVTVSPSKEGFTKLWQGYETEFGEHLYEHMATHPSSAPFVNCLLFQAIGGKDAEVVLEAPDAIHYQAGIDNLPCVDMEMALKVNEDFSNVVVAWNFVIDQLYEYAKRGEFPLNLTLEMRFVKASSLLMSAAYDEDPEAIYCMMEILSVKNTKGFDEFASMIAKFWMDQFNARPHWAKMWEYVPGIVPYLRKQSGDRYNRFETVRRKYDPSGMFMNATFAGILGH</sequence>
<proteinExistence type="inferred from homology"/>
<dbReference type="AlphaFoldDB" id="A0A9P3LZT9"/>
<dbReference type="Proteomes" id="UP000827284">
    <property type="component" value="Unassembled WGS sequence"/>
</dbReference>
<evidence type="ECO:0000256" key="3">
    <source>
        <dbReference type="ARBA" id="ARBA00013136"/>
    </source>
</evidence>
<dbReference type="Pfam" id="PF04030">
    <property type="entry name" value="ALO"/>
    <property type="match status" value="1"/>
</dbReference>
<evidence type="ECO:0000256" key="5">
    <source>
        <dbReference type="ARBA" id="ARBA00022827"/>
    </source>
</evidence>
<reference evidence="9" key="2">
    <citation type="journal article" date="2022" name="Microbiol. Resour. Announc.">
        <title>Whole-Genome Sequence of Entomortierella parvispora E1425, a Mucoromycotan Fungus Associated with Burkholderiaceae-Related Endosymbiotic Bacteria.</title>
        <authorList>
            <person name="Herlambang A."/>
            <person name="Guo Y."/>
            <person name="Takashima Y."/>
            <person name="Narisawa K."/>
            <person name="Ohta H."/>
            <person name="Nishizawa T."/>
        </authorList>
    </citation>
    <scope>NUCLEOTIDE SEQUENCE</scope>
    <source>
        <strain evidence="9">E1425</strain>
    </source>
</reference>
<dbReference type="PANTHER" id="PTHR43762">
    <property type="entry name" value="L-GULONOLACTONE OXIDASE"/>
    <property type="match status" value="1"/>
</dbReference>
<dbReference type="InterPro" id="IPR010031">
    <property type="entry name" value="FAD_lactone_oxidase-like"/>
</dbReference>
<keyword evidence="6" id="KW-0560">Oxidoreductase</keyword>
<organism evidence="9 10">
    <name type="scientific">Entomortierella parvispora</name>
    <dbReference type="NCBI Taxonomy" id="205924"/>
    <lineage>
        <taxon>Eukaryota</taxon>
        <taxon>Fungi</taxon>
        <taxon>Fungi incertae sedis</taxon>
        <taxon>Mucoromycota</taxon>
        <taxon>Mortierellomycotina</taxon>
        <taxon>Mortierellomycetes</taxon>
        <taxon>Mortierellales</taxon>
        <taxon>Mortierellaceae</taxon>
        <taxon>Entomortierella</taxon>
    </lineage>
</organism>
<dbReference type="GO" id="GO:0003885">
    <property type="term" value="F:D-arabinono-1,4-lactone oxidase activity"/>
    <property type="evidence" value="ECO:0007669"/>
    <property type="project" value="UniProtKB-EC"/>
</dbReference>
<feature type="domain" description="FAD-binding PCMH-type" evidence="8">
    <location>
        <begin position="74"/>
        <end position="249"/>
    </location>
</feature>
<gene>
    <name evidence="9" type="ORF">EMPS_08958</name>
</gene>
<dbReference type="GO" id="GO:0016020">
    <property type="term" value="C:membrane"/>
    <property type="evidence" value="ECO:0007669"/>
    <property type="project" value="InterPro"/>
</dbReference>
<reference evidence="9" key="1">
    <citation type="submission" date="2021-11" db="EMBL/GenBank/DDBJ databases">
        <authorList>
            <person name="Herlambang A."/>
            <person name="Guo Y."/>
            <person name="Takashima Y."/>
            <person name="Nishizawa T."/>
        </authorList>
    </citation>
    <scope>NUCLEOTIDE SEQUENCE</scope>
    <source>
        <strain evidence="9">E1425</strain>
    </source>
</reference>